<dbReference type="PANTHER" id="PTHR43335:SF4">
    <property type="entry name" value="ABC TRANSPORTER, ATP-BINDING PROTEIN"/>
    <property type="match status" value="1"/>
</dbReference>
<dbReference type="PROSITE" id="PS00211">
    <property type="entry name" value="ABC_TRANSPORTER_1"/>
    <property type="match status" value="1"/>
</dbReference>
<dbReference type="EMBL" id="LQZG01000003">
    <property type="protein sequence ID" value="OAB87216.1"/>
    <property type="molecule type" value="Genomic_DNA"/>
</dbReference>
<sequence length="320" mass="33733">MRRGRTAGEGGAMIQIEHLTKRYGSFTAVDDVSFTVEPGKVVGFLGPNGAGKSTAMRMLVGLTPATSGRALVHGRPYRLLEQPGRHVGVMLDASAQHPGRTGREVIRLAAIQMGARRGRVDEVLDLVGLTPKESSRRVRNYSLGMRQRLGLAAALVGEPEVLVLDEPANGLDPQGIHWMRTLLRDFADDGGTVLLSSHLLHEVQVIADELVMIGHGRVVAQGSVEELLSGRGSRVRSADDERLAAALREQGLEVTAAAGGLQVAGESEVVGRVALAAGVPLVSLAAASEGALEEIFLELTSAQARSGQDQAAQDRAEVAA</sequence>
<dbReference type="SUPFAM" id="SSF52540">
    <property type="entry name" value="P-loop containing nucleoside triphosphate hydrolases"/>
    <property type="match status" value="1"/>
</dbReference>
<dbReference type="PANTHER" id="PTHR43335">
    <property type="entry name" value="ABC TRANSPORTER, ATP-BINDING PROTEIN"/>
    <property type="match status" value="1"/>
</dbReference>
<dbReference type="InterPro" id="IPR003439">
    <property type="entry name" value="ABC_transporter-like_ATP-bd"/>
</dbReference>
<comment type="similarity">
    <text evidence="1">Belongs to the ABC transporter superfamily.</text>
</comment>
<dbReference type="GO" id="GO:0005524">
    <property type="term" value="F:ATP binding"/>
    <property type="evidence" value="ECO:0007669"/>
    <property type="project" value="UniProtKB-KW"/>
</dbReference>
<dbReference type="GO" id="GO:0016887">
    <property type="term" value="F:ATP hydrolysis activity"/>
    <property type="evidence" value="ECO:0007669"/>
    <property type="project" value="InterPro"/>
</dbReference>
<evidence type="ECO:0000313" key="6">
    <source>
        <dbReference type="EMBL" id="OAB87216.1"/>
    </source>
</evidence>
<dbReference type="Gene3D" id="3.40.50.300">
    <property type="entry name" value="P-loop containing nucleotide triphosphate hydrolases"/>
    <property type="match status" value="1"/>
</dbReference>
<dbReference type="InterPro" id="IPR003593">
    <property type="entry name" value="AAA+_ATPase"/>
</dbReference>
<dbReference type="Proteomes" id="UP000076976">
    <property type="component" value="Unassembled WGS sequence"/>
</dbReference>
<dbReference type="InterPro" id="IPR017871">
    <property type="entry name" value="ABC_transporter-like_CS"/>
</dbReference>
<name>A0A176QC23_9MICO</name>
<evidence type="ECO:0000256" key="3">
    <source>
        <dbReference type="ARBA" id="ARBA00022741"/>
    </source>
</evidence>
<evidence type="ECO:0000256" key="4">
    <source>
        <dbReference type="ARBA" id="ARBA00022840"/>
    </source>
</evidence>
<gene>
    <name evidence="6" type="ORF">AWH69_12790</name>
</gene>
<keyword evidence="7" id="KW-1185">Reference proteome</keyword>
<evidence type="ECO:0000256" key="1">
    <source>
        <dbReference type="ARBA" id="ARBA00005417"/>
    </source>
</evidence>
<organism evidence="6 7">
    <name type="scientific">Janibacter melonis</name>
    <dbReference type="NCBI Taxonomy" id="262209"/>
    <lineage>
        <taxon>Bacteria</taxon>
        <taxon>Bacillati</taxon>
        <taxon>Actinomycetota</taxon>
        <taxon>Actinomycetes</taxon>
        <taxon>Micrococcales</taxon>
        <taxon>Intrasporangiaceae</taxon>
        <taxon>Janibacter</taxon>
    </lineage>
</organism>
<dbReference type="SMART" id="SM00382">
    <property type="entry name" value="AAA"/>
    <property type="match status" value="1"/>
</dbReference>
<keyword evidence="4" id="KW-0067">ATP-binding</keyword>
<evidence type="ECO:0000313" key="7">
    <source>
        <dbReference type="Proteomes" id="UP000076976"/>
    </source>
</evidence>
<protein>
    <submittedName>
        <fullName evidence="6">ABC transporter</fullName>
    </submittedName>
</protein>
<reference evidence="6 7" key="1">
    <citation type="submission" date="2016-01" db="EMBL/GenBank/DDBJ databases">
        <title>Janibacter melonis strain CD11_4 genome sequencing and assembly.</title>
        <authorList>
            <person name="Nair G.R."/>
            <person name="Kaur G."/>
            <person name="Chander A.M."/>
            <person name="Mayilraj S."/>
        </authorList>
    </citation>
    <scope>NUCLEOTIDE SEQUENCE [LARGE SCALE GENOMIC DNA]</scope>
    <source>
        <strain evidence="6 7">CD11-4</strain>
    </source>
</reference>
<dbReference type="AlphaFoldDB" id="A0A176QC23"/>
<evidence type="ECO:0000256" key="2">
    <source>
        <dbReference type="ARBA" id="ARBA00022448"/>
    </source>
</evidence>
<keyword evidence="3" id="KW-0547">Nucleotide-binding</keyword>
<comment type="caution">
    <text evidence="6">The sequence shown here is derived from an EMBL/GenBank/DDBJ whole genome shotgun (WGS) entry which is preliminary data.</text>
</comment>
<feature type="domain" description="ABC transporter" evidence="5">
    <location>
        <begin position="14"/>
        <end position="240"/>
    </location>
</feature>
<proteinExistence type="inferred from homology"/>
<dbReference type="InterPro" id="IPR027417">
    <property type="entry name" value="P-loop_NTPase"/>
</dbReference>
<dbReference type="Pfam" id="PF00005">
    <property type="entry name" value="ABC_tran"/>
    <property type="match status" value="1"/>
</dbReference>
<dbReference type="PROSITE" id="PS50893">
    <property type="entry name" value="ABC_TRANSPORTER_2"/>
    <property type="match status" value="1"/>
</dbReference>
<evidence type="ECO:0000259" key="5">
    <source>
        <dbReference type="PROSITE" id="PS50893"/>
    </source>
</evidence>
<accession>A0A176QC23</accession>
<keyword evidence="2" id="KW-0813">Transport</keyword>
<dbReference type="STRING" id="262209.AWH69_12790"/>